<feature type="region of interest" description="Disordered" evidence="1">
    <location>
        <begin position="1"/>
        <end position="305"/>
    </location>
</feature>
<dbReference type="Proteomes" id="UP000249829">
    <property type="component" value="Unassembled WGS sequence"/>
</dbReference>
<evidence type="ECO:0000313" key="3">
    <source>
        <dbReference type="Proteomes" id="UP000249829"/>
    </source>
</evidence>
<feature type="compositionally biased region" description="Basic and acidic residues" evidence="1">
    <location>
        <begin position="61"/>
        <end position="77"/>
    </location>
</feature>
<protein>
    <submittedName>
        <fullName evidence="2">Uncharacterized protein</fullName>
    </submittedName>
</protein>
<name>A0A2V5HDH6_ASPV1</name>
<accession>A0A2V5HDH6</accession>
<evidence type="ECO:0000313" key="2">
    <source>
        <dbReference type="EMBL" id="PYI19864.1"/>
    </source>
</evidence>
<feature type="compositionally biased region" description="Polar residues" evidence="1">
    <location>
        <begin position="29"/>
        <end position="43"/>
    </location>
</feature>
<keyword evidence="3" id="KW-1185">Reference proteome</keyword>
<feature type="compositionally biased region" description="Polar residues" evidence="1">
    <location>
        <begin position="160"/>
        <end position="192"/>
    </location>
</feature>
<reference evidence="2 3" key="1">
    <citation type="submission" date="2018-02" db="EMBL/GenBank/DDBJ databases">
        <title>The genomes of Aspergillus section Nigri reveals drivers in fungal speciation.</title>
        <authorList>
            <consortium name="DOE Joint Genome Institute"/>
            <person name="Vesth T.C."/>
            <person name="Nybo J."/>
            <person name="Theobald S."/>
            <person name="Brandl J."/>
            <person name="Frisvad J.C."/>
            <person name="Nielsen K.F."/>
            <person name="Lyhne E.K."/>
            <person name="Kogle M.E."/>
            <person name="Kuo A."/>
            <person name="Riley R."/>
            <person name="Clum A."/>
            <person name="Nolan M."/>
            <person name="Lipzen A."/>
            <person name="Salamov A."/>
            <person name="Henrissat B."/>
            <person name="Wiebenga A."/>
            <person name="De vries R.P."/>
            <person name="Grigoriev I.V."/>
            <person name="Mortensen U.H."/>
            <person name="Andersen M.R."/>
            <person name="Baker S.E."/>
        </authorList>
    </citation>
    <scope>NUCLEOTIDE SEQUENCE [LARGE SCALE GENOMIC DNA]</scope>
    <source>
        <strain evidence="2 3">CBS 115571</strain>
    </source>
</reference>
<feature type="compositionally biased region" description="Basic residues" evidence="1">
    <location>
        <begin position="292"/>
        <end position="301"/>
    </location>
</feature>
<feature type="region of interest" description="Disordered" evidence="1">
    <location>
        <begin position="325"/>
        <end position="350"/>
    </location>
</feature>
<dbReference type="EMBL" id="KZ825130">
    <property type="protein sequence ID" value="PYI19864.1"/>
    <property type="molecule type" value="Genomic_DNA"/>
</dbReference>
<dbReference type="OMA" id="GWILEMG"/>
<proteinExistence type="predicted"/>
<feature type="compositionally biased region" description="Polar residues" evidence="1">
    <location>
        <begin position="9"/>
        <end position="22"/>
    </location>
</feature>
<feature type="compositionally biased region" description="Polar residues" evidence="1">
    <location>
        <begin position="138"/>
        <end position="153"/>
    </location>
</feature>
<dbReference type="AlphaFoldDB" id="A0A2V5HDH6"/>
<evidence type="ECO:0000256" key="1">
    <source>
        <dbReference type="SAM" id="MobiDB-lite"/>
    </source>
</evidence>
<feature type="compositionally biased region" description="Low complexity" evidence="1">
    <location>
        <begin position="200"/>
        <end position="211"/>
    </location>
</feature>
<gene>
    <name evidence="2" type="ORF">BO99DRAFT_481584</name>
</gene>
<feature type="compositionally biased region" description="Polar residues" evidence="1">
    <location>
        <begin position="214"/>
        <end position="239"/>
    </location>
</feature>
<organism evidence="2 3">
    <name type="scientific">Aspergillus violaceofuscus (strain CBS 115571)</name>
    <dbReference type="NCBI Taxonomy" id="1450538"/>
    <lineage>
        <taxon>Eukaryota</taxon>
        <taxon>Fungi</taxon>
        <taxon>Dikarya</taxon>
        <taxon>Ascomycota</taxon>
        <taxon>Pezizomycotina</taxon>
        <taxon>Eurotiomycetes</taxon>
        <taxon>Eurotiomycetidae</taxon>
        <taxon>Eurotiales</taxon>
        <taxon>Aspergillaceae</taxon>
        <taxon>Aspergillus</taxon>
    </lineage>
</organism>
<feature type="compositionally biased region" description="Acidic residues" evidence="1">
    <location>
        <begin position="78"/>
        <end position="88"/>
    </location>
</feature>
<sequence length="486" mass="52976">MRPVATPFRASSRSSGGPQFASTPRFFVSQRTPASQQATQDAFSTEDDGPQSTPVPTARFLRRDRGAVSTPRQKEIIEDSDDTEDNQQDDTPHVRSGEIIFDDGQTQSSSPVPPAEQDSEFEDLFAIIQERKKRRRISANNGASPSQPVATQSDTDRIVSLSQDHPASPTPQFQSPTPAAPKQSSIQTQATPAPSHRTLAATATPRPTAPASINPPSTTNPRRFLFSTSHLPPSTQPQPRSKPWVATSTQEPPPSSQRRKPPAFVLPRSPSPSHMDDELAALPTPFSPSSRALRRRGRARGPAHAYLPDGMAAEVRSWVLEIGTRHEQQRQTSVARRTGADTPGQDPRYSPTVVRIESVHQSSLPSCGPLAFVCGHETDALGDEARTEAETDSRLRKLLLIGSPRSRSETTIQPRRRVASIVPELRPGNAIGICRGLTWDIDLGESDIGVGIRDNHSINTALQASGKWTVVLEWELVSEVDGQDRT</sequence>